<dbReference type="InterPro" id="IPR050229">
    <property type="entry name" value="GlpE_sulfurtransferase"/>
</dbReference>
<dbReference type="InterPro" id="IPR001763">
    <property type="entry name" value="Rhodanese-like_dom"/>
</dbReference>
<dbReference type="EMBL" id="MFSP01000126">
    <property type="protein sequence ID" value="OGI64672.1"/>
    <property type="molecule type" value="Genomic_DNA"/>
</dbReference>
<accession>A0A1F6V4X9</accession>
<dbReference type="Proteomes" id="UP000179076">
    <property type="component" value="Unassembled WGS sequence"/>
</dbReference>
<dbReference type="SMART" id="SM00450">
    <property type="entry name" value="RHOD"/>
    <property type="match status" value="1"/>
</dbReference>
<evidence type="ECO:0000313" key="4">
    <source>
        <dbReference type="Proteomes" id="UP000179076"/>
    </source>
</evidence>
<name>A0A1F6V4X9_9PROT</name>
<protein>
    <recommendedName>
        <fullName evidence="2">Rhodanese domain-containing protein</fullName>
    </recommendedName>
</protein>
<dbReference type="PANTHER" id="PTHR43031">
    <property type="entry name" value="FAD-DEPENDENT OXIDOREDUCTASE"/>
    <property type="match status" value="1"/>
</dbReference>
<comment type="caution">
    <text evidence="3">The sequence shown here is derived from an EMBL/GenBank/DDBJ whole genome shotgun (WGS) entry which is preliminary data.</text>
</comment>
<feature type="domain" description="Rhodanese" evidence="2">
    <location>
        <begin position="46"/>
        <end position="136"/>
    </location>
</feature>
<dbReference type="Pfam" id="PF00581">
    <property type="entry name" value="Rhodanese"/>
    <property type="match status" value="1"/>
</dbReference>
<evidence type="ECO:0000259" key="2">
    <source>
        <dbReference type="PROSITE" id="PS50206"/>
    </source>
</evidence>
<organism evidence="3 4">
    <name type="scientific">Candidatus Muproteobacteria bacterium RBG_16_60_9</name>
    <dbReference type="NCBI Taxonomy" id="1817755"/>
    <lineage>
        <taxon>Bacteria</taxon>
        <taxon>Pseudomonadati</taxon>
        <taxon>Pseudomonadota</taxon>
        <taxon>Candidatus Muproteobacteria</taxon>
    </lineage>
</organism>
<dbReference type="SUPFAM" id="SSF52821">
    <property type="entry name" value="Rhodanese/Cell cycle control phosphatase"/>
    <property type="match status" value="1"/>
</dbReference>
<feature type="transmembrane region" description="Helical" evidence="1">
    <location>
        <begin position="6"/>
        <end position="26"/>
    </location>
</feature>
<keyword evidence="1" id="KW-0812">Transmembrane</keyword>
<reference evidence="3 4" key="1">
    <citation type="journal article" date="2016" name="Nat. Commun.">
        <title>Thousands of microbial genomes shed light on interconnected biogeochemical processes in an aquifer system.</title>
        <authorList>
            <person name="Anantharaman K."/>
            <person name="Brown C.T."/>
            <person name="Hug L.A."/>
            <person name="Sharon I."/>
            <person name="Castelle C.J."/>
            <person name="Probst A.J."/>
            <person name="Thomas B.C."/>
            <person name="Singh A."/>
            <person name="Wilkins M.J."/>
            <person name="Karaoz U."/>
            <person name="Brodie E.L."/>
            <person name="Williams K.H."/>
            <person name="Hubbard S.S."/>
            <person name="Banfield J.F."/>
        </authorList>
    </citation>
    <scope>NUCLEOTIDE SEQUENCE [LARGE SCALE GENOMIC DNA]</scope>
</reference>
<dbReference type="Gene3D" id="3.40.250.10">
    <property type="entry name" value="Rhodanese-like domain"/>
    <property type="match status" value="1"/>
</dbReference>
<evidence type="ECO:0000313" key="3">
    <source>
        <dbReference type="EMBL" id="OGI64672.1"/>
    </source>
</evidence>
<dbReference type="PANTHER" id="PTHR43031:SF18">
    <property type="entry name" value="RHODANESE-RELATED SULFURTRANSFERASES"/>
    <property type="match status" value="1"/>
</dbReference>
<proteinExistence type="predicted"/>
<keyword evidence="1" id="KW-1133">Transmembrane helix</keyword>
<dbReference type="AlphaFoldDB" id="A0A1F6V4X9"/>
<evidence type="ECO:0000256" key="1">
    <source>
        <dbReference type="SAM" id="Phobius"/>
    </source>
</evidence>
<gene>
    <name evidence="3" type="ORF">A2W18_12935</name>
</gene>
<dbReference type="InterPro" id="IPR036873">
    <property type="entry name" value="Rhodanese-like_dom_sf"/>
</dbReference>
<dbReference type="CDD" id="cd00158">
    <property type="entry name" value="RHOD"/>
    <property type="match status" value="1"/>
</dbReference>
<keyword evidence="1" id="KW-0472">Membrane</keyword>
<sequence>MQFVINNWYLFLALVVVLALLIAPIVMQRMHGIGSLAPSQCVLLVNRESGVFVDVSEPAEFKTGHISNAINVPVGMINQGAPQIDKHKERPIIVVGRVPSRALKAATALRKRGFQTVHVLAGGLAAWDKENLPIEKS</sequence>
<dbReference type="PROSITE" id="PS50206">
    <property type="entry name" value="RHODANESE_3"/>
    <property type="match status" value="1"/>
</dbReference>